<dbReference type="Proteomes" id="UP000007845">
    <property type="component" value="Chromosome"/>
</dbReference>
<protein>
    <submittedName>
        <fullName evidence="1">Uncharacterized protein</fullName>
    </submittedName>
</protein>
<dbReference type="KEGG" id="ddn:DND132_2464"/>
<keyword evidence="2" id="KW-1185">Reference proteome</keyword>
<evidence type="ECO:0000313" key="1">
    <source>
        <dbReference type="EMBL" id="EGB15667.1"/>
    </source>
</evidence>
<dbReference type="EMBL" id="CP003220">
    <property type="protein sequence ID" value="EGB15667.1"/>
    <property type="molecule type" value="Genomic_DNA"/>
</dbReference>
<organism evidence="1 2">
    <name type="scientific">Pseudodesulfovibrio mercurii</name>
    <dbReference type="NCBI Taxonomy" id="641491"/>
    <lineage>
        <taxon>Bacteria</taxon>
        <taxon>Pseudomonadati</taxon>
        <taxon>Thermodesulfobacteriota</taxon>
        <taxon>Desulfovibrionia</taxon>
        <taxon>Desulfovibrionales</taxon>
        <taxon>Desulfovibrionaceae</taxon>
    </lineage>
</organism>
<name>F0JCI7_9BACT</name>
<dbReference type="HOGENOM" id="CLU_2464018_0_0_7"/>
<evidence type="ECO:0000313" key="2">
    <source>
        <dbReference type="Proteomes" id="UP000007845"/>
    </source>
</evidence>
<dbReference type="AlphaFoldDB" id="F0JCI7"/>
<reference evidence="1 2" key="1">
    <citation type="journal article" date="2011" name="J. Bacteriol.">
        <title>Genome sequence of the mercury-methylating strain Desulfovibrio desulfuricans ND132.</title>
        <authorList>
            <person name="Brown S.D."/>
            <person name="Gilmour C.C."/>
            <person name="Kucken A.M."/>
            <person name="Wall J.D."/>
            <person name="Elias D.A."/>
            <person name="Brandt C.C."/>
            <person name="Podar M."/>
            <person name="Chertkov O."/>
            <person name="Held B."/>
            <person name="Bruce D.C."/>
            <person name="Detter J.C."/>
            <person name="Tapia R."/>
            <person name="Han C.S."/>
            <person name="Goodwin L.A."/>
            <person name="Cheng J.F."/>
            <person name="Pitluck S."/>
            <person name="Woyke T."/>
            <person name="Mikhailova N."/>
            <person name="Ivanova N.N."/>
            <person name="Han J."/>
            <person name="Lucas S."/>
            <person name="Lapidus A.L."/>
            <person name="Land M.L."/>
            <person name="Hauser L.J."/>
            <person name="Palumbo A.V."/>
        </authorList>
    </citation>
    <scope>NUCLEOTIDE SEQUENCE [LARGE SCALE GENOMIC DNA]</scope>
    <source>
        <strain evidence="1 2">ND132</strain>
    </source>
</reference>
<proteinExistence type="predicted"/>
<accession>F0JCI7</accession>
<gene>
    <name evidence="1" type="ORF">DND132_2464</name>
</gene>
<dbReference type="RefSeq" id="WP_014323093.1">
    <property type="nucleotide sequence ID" value="NC_016803.1"/>
</dbReference>
<sequence>MKVDEILEKISTDVDLEKDVNILGKPIKRFLKAAQEETGLGALEILESARGHLVTGDFLVLTISGKDFVYFLSEDEYLVDGMVFEKGK</sequence>